<dbReference type="Gene3D" id="3.40.50.720">
    <property type="entry name" value="NAD(P)-binding Rossmann-like Domain"/>
    <property type="match status" value="1"/>
</dbReference>
<dbReference type="Pfam" id="PF05368">
    <property type="entry name" value="NmrA"/>
    <property type="match status" value="1"/>
</dbReference>
<dbReference type="InterPro" id="IPR051164">
    <property type="entry name" value="NmrA-like_oxidored"/>
</dbReference>
<dbReference type="Proteomes" id="UP000648663">
    <property type="component" value="Unassembled WGS sequence"/>
</dbReference>
<accession>A0A846LQ22</accession>
<dbReference type="Proteomes" id="UP000552836">
    <property type="component" value="Unassembled WGS sequence"/>
</dbReference>
<evidence type="ECO:0000256" key="2">
    <source>
        <dbReference type="ARBA" id="ARBA00022857"/>
    </source>
</evidence>
<evidence type="ECO:0000313" key="5">
    <source>
        <dbReference type="EMBL" id="NIH68322.1"/>
    </source>
</evidence>
<keyword evidence="2" id="KW-0521">NADP</keyword>
<organism evidence="5 6">
    <name type="scientific">Modestobacter marinus</name>
    <dbReference type="NCBI Taxonomy" id="477641"/>
    <lineage>
        <taxon>Bacteria</taxon>
        <taxon>Bacillati</taxon>
        <taxon>Actinomycetota</taxon>
        <taxon>Actinomycetes</taxon>
        <taxon>Geodermatophilales</taxon>
        <taxon>Geodermatophilaceae</taxon>
        <taxon>Modestobacter</taxon>
    </lineage>
</organism>
<name>A0A846LQ22_9ACTN</name>
<dbReference type="RefSeq" id="WP_166755552.1">
    <property type="nucleotide sequence ID" value="NZ_BAABJU010000023.1"/>
</dbReference>
<dbReference type="PANTHER" id="PTHR42748">
    <property type="entry name" value="NITROGEN METABOLITE REPRESSION PROTEIN NMRA FAMILY MEMBER"/>
    <property type="match status" value="1"/>
</dbReference>
<dbReference type="PANTHER" id="PTHR42748:SF7">
    <property type="entry name" value="NMRA LIKE REDOX SENSOR 1-RELATED"/>
    <property type="match status" value="1"/>
</dbReference>
<evidence type="ECO:0000313" key="6">
    <source>
        <dbReference type="Proteomes" id="UP000552836"/>
    </source>
</evidence>
<reference evidence="7" key="2">
    <citation type="journal article" date="2019" name="Int. J. Syst. Evol. Microbiol.">
        <title>The Global Catalogue of Microorganisms (GCM) 10K type strain sequencing project: providing services to taxonomists for standard genome sequencing and annotation.</title>
        <authorList>
            <consortium name="The Broad Institute Genomics Platform"/>
            <consortium name="The Broad Institute Genome Sequencing Center for Infectious Disease"/>
            <person name="Wu L."/>
            <person name="Ma J."/>
        </authorList>
    </citation>
    <scope>NUCLEOTIDE SEQUENCE [LARGE SCALE GENOMIC DNA]</scope>
    <source>
        <strain evidence="7">CGMCC 4.5581</strain>
    </source>
</reference>
<dbReference type="SUPFAM" id="SSF51735">
    <property type="entry name" value="NAD(P)-binding Rossmann-fold domains"/>
    <property type="match status" value="1"/>
</dbReference>
<reference evidence="5 6" key="3">
    <citation type="submission" date="2020-02" db="EMBL/GenBank/DDBJ databases">
        <title>Sequencing the genomes of 1000 actinobacteria strains.</title>
        <authorList>
            <person name="Klenk H.-P."/>
        </authorList>
    </citation>
    <scope>NUCLEOTIDE SEQUENCE [LARGE SCALE GENOMIC DNA]</scope>
    <source>
        <strain evidence="5 6">DSM 45201</strain>
    </source>
</reference>
<reference evidence="4" key="1">
    <citation type="journal article" date="2014" name="Int. J. Syst. Evol. Microbiol.">
        <title>Complete genome of a new Firmicutes species belonging to the dominant human colonic microbiota ('Ruminococcus bicirculans') reveals two chromosomes and a selective capacity to utilize plant glucans.</title>
        <authorList>
            <consortium name="NISC Comparative Sequencing Program"/>
            <person name="Wegmann U."/>
            <person name="Louis P."/>
            <person name="Goesmann A."/>
            <person name="Henrissat B."/>
            <person name="Duncan S.H."/>
            <person name="Flint H.J."/>
        </authorList>
    </citation>
    <scope>NUCLEOTIDE SEQUENCE</scope>
    <source>
        <strain evidence="4">CGMCC 4.5581</strain>
    </source>
</reference>
<evidence type="ECO:0000313" key="7">
    <source>
        <dbReference type="Proteomes" id="UP000648663"/>
    </source>
</evidence>
<dbReference type="CDD" id="cd05251">
    <property type="entry name" value="NmrA_like_SDR_a"/>
    <property type="match status" value="1"/>
</dbReference>
<dbReference type="InterPro" id="IPR008030">
    <property type="entry name" value="NmrA-like"/>
</dbReference>
<dbReference type="EMBL" id="BMMI01000002">
    <property type="protein sequence ID" value="GGL56383.1"/>
    <property type="molecule type" value="Genomic_DNA"/>
</dbReference>
<evidence type="ECO:0000256" key="1">
    <source>
        <dbReference type="ARBA" id="ARBA00006328"/>
    </source>
</evidence>
<dbReference type="Gene3D" id="3.90.25.10">
    <property type="entry name" value="UDP-galactose 4-epimerase, domain 1"/>
    <property type="match status" value="1"/>
</dbReference>
<gene>
    <name evidence="5" type="ORF">FB380_002768</name>
    <name evidence="4" type="ORF">GCM10011589_10410</name>
</gene>
<proteinExistence type="inferred from homology"/>
<protein>
    <submittedName>
        <fullName evidence="5">Uncharacterized protein YbjT (DUF2867 family)</fullName>
    </submittedName>
</protein>
<feature type="domain" description="NmrA-like" evidence="3">
    <location>
        <begin position="9"/>
        <end position="262"/>
    </location>
</feature>
<dbReference type="EMBL" id="JAAMPA010000001">
    <property type="protein sequence ID" value="NIH68322.1"/>
    <property type="molecule type" value="Genomic_DNA"/>
</dbReference>
<dbReference type="InterPro" id="IPR036291">
    <property type="entry name" value="NAD(P)-bd_dom_sf"/>
</dbReference>
<sequence>MDSSSVSPVVAVVGATGQQGGAAARALLDAGVRVRALVRDPGKAAAQALAARGADLVRADLRDPESLRTAFRGADQVFAMTTFADGRGVDGEVVDGRALADAAADVGVEHLVYSSVGGAERETRVPHFESKRRVEEHITALGLPATFLRPVFFLENLTAQGPAVEDGVVVVRLPLPADVPLQMVAVQDIGVAAAALLREPGRVPGGAVELVGDERTGAQIAEAFGAAAGLPGRYEALPLSVLGGDEDMTRMFRWFAELPAYQGHLATSRTLVPDLHDLPGWLRSTGWTPAG</sequence>
<comment type="similarity">
    <text evidence="1">Belongs to the NmrA-type oxidoreductase family.</text>
</comment>
<evidence type="ECO:0000259" key="3">
    <source>
        <dbReference type="Pfam" id="PF05368"/>
    </source>
</evidence>
<evidence type="ECO:0000313" key="4">
    <source>
        <dbReference type="EMBL" id="GGL56383.1"/>
    </source>
</evidence>
<reference evidence="4" key="4">
    <citation type="submission" date="2024-05" db="EMBL/GenBank/DDBJ databases">
        <authorList>
            <person name="Sun Q."/>
            <person name="Zhou Y."/>
        </authorList>
    </citation>
    <scope>NUCLEOTIDE SEQUENCE</scope>
    <source>
        <strain evidence="4">CGMCC 4.5581</strain>
    </source>
</reference>
<comment type="caution">
    <text evidence="5">The sequence shown here is derived from an EMBL/GenBank/DDBJ whole genome shotgun (WGS) entry which is preliminary data.</text>
</comment>
<keyword evidence="7" id="KW-1185">Reference proteome</keyword>
<dbReference type="AlphaFoldDB" id="A0A846LQ22"/>